<protein>
    <submittedName>
        <fullName evidence="2">Uncharacterized protein</fullName>
    </submittedName>
</protein>
<feature type="compositionally biased region" description="Polar residues" evidence="1">
    <location>
        <begin position="218"/>
        <end position="236"/>
    </location>
</feature>
<feature type="compositionally biased region" description="Polar residues" evidence="1">
    <location>
        <begin position="174"/>
        <end position="188"/>
    </location>
</feature>
<evidence type="ECO:0000313" key="2">
    <source>
        <dbReference type="EMBL" id="KNE89543.1"/>
    </source>
</evidence>
<feature type="region of interest" description="Disordered" evidence="1">
    <location>
        <begin position="41"/>
        <end position="79"/>
    </location>
</feature>
<name>A0A0L0UR68_9BASI</name>
<feature type="region of interest" description="Disordered" evidence="1">
    <location>
        <begin position="215"/>
        <end position="236"/>
    </location>
</feature>
<organism evidence="2 3">
    <name type="scientific">Puccinia striiformis f. sp. tritici PST-78</name>
    <dbReference type="NCBI Taxonomy" id="1165861"/>
    <lineage>
        <taxon>Eukaryota</taxon>
        <taxon>Fungi</taxon>
        <taxon>Dikarya</taxon>
        <taxon>Basidiomycota</taxon>
        <taxon>Pucciniomycotina</taxon>
        <taxon>Pucciniomycetes</taxon>
        <taxon>Pucciniales</taxon>
        <taxon>Pucciniaceae</taxon>
        <taxon>Puccinia</taxon>
    </lineage>
</organism>
<keyword evidence="3" id="KW-1185">Reference proteome</keyword>
<feature type="region of interest" description="Disordered" evidence="1">
    <location>
        <begin position="174"/>
        <end position="195"/>
    </location>
</feature>
<comment type="caution">
    <text evidence="2">The sequence shown here is derived from an EMBL/GenBank/DDBJ whole genome shotgun (WGS) entry which is preliminary data.</text>
</comment>
<reference evidence="3" key="1">
    <citation type="submission" date="2014-03" db="EMBL/GenBank/DDBJ databases">
        <title>The Genome Sequence of Puccinia striiformis f. sp. tritici PST-78.</title>
        <authorList>
            <consortium name="The Broad Institute Genome Sequencing Platform"/>
            <person name="Cuomo C."/>
            <person name="Hulbert S."/>
            <person name="Chen X."/>
            <person name="Walker B."/>
            <person name="Young S.K."/>
            <person name="Zeng Q."/>
            <person name="Gargeya S."/>
            <person name="Fitzgerald M."/>
            <person name="Haas B."/>
            <person name="Abouelleil A."/>
            <person name="Alvarado L."/>
            <person name="Arachchi H.M."/>
            <person name="Berlin A.M."/>
            <person name="Chapman S.B."/>
            <person name="Goldberg J."/>
            <person name="Griggs A."/>
            <person name="Gujja S."/>
            <person name="Hansen M."/>
            <person name="Howarth C."/>
            <person name="Imamovic A."/>
            <person name="Larimer J."/>
            <person name="McCowan C."/>
            <person name="Montmayeur A."/>
            <person name="Murphy C."/>
            <person name="Neiman D."/>
            <person name="Pearson M."/>
            <person name="Priest M."/>
            <person name="Roberts A."/>
            <person name="Saif S."/>
            <person name="Shea T."/>
            <person name="Sisk P."/>
            <person name="Sykes S."/>
            <person name="Wortman J."/>
            <person name="Nusbaum C."/>
            <person name="Birren B."/>
        </authorList>
    </citation>
    <scope>NUCLEOTIDE SEQUENCE [LARGE SCALE GENOMIC DNA]</scope>
    <source>
        <strain evidence="3">race PST-78</strain>
    </source>
</reference>
<dbReference type="EMBL" id="AJIL01000331">
    <property type="protein sequence ID" value="KNE89543.1"/>
    <property type="molecule type" value="Genomic_DNA"/>
</dbReference>
<dbReference type="Proteomes" id="UP000054564">
    <property type="component" value="Unassembled WGS sequence"/>
</dbReference>
<sequence length="276" mass="29953">MTCKTDKFTNETTSVGELWMIHMIELAYIRGILRDLNCQPPASPEGAELRHDTATGPDTTTGYRTESPGPAGTQTQPPPRRLVIRPRLKQYPLEIRCDQLPFPSRTLPLLEYDMVGQTTLDSYFRSPRTSEVASNRSAPNSNNLPANSIGAAAAVLPNVADLFANAFKPLGNTAPTADQADTNQTSVDQPRVNHDNVDPLLAYHTTNDIDPALLPLPSSRTSSHHATSNRSETGASTAAIQEQLTTENVRNLNGRAETQTITGEHSDQESIAIITG</sequence>
<evidence type="ECO:0000313" key="3">
    <source>
        <dbReference type="Proteomes" id="UP000054564"/>
    </source>
</evidence>
<proteinExistence type="predicted"/>
<accession>A0A0L0UR68</accession>
<dbReference type="AlphaFoldDB" id="A0A0L0UR68"/>
<evidence type="ECO:0000256" key="1">
    <source>
        <dbReference type="SAM" id="MobiDB-lite"/>
    </source>
</evidence>
<gene>
    <name evidence="2" type="ORF">PSTG_16996</name>
</gene>